<keyword evidence="2" id="KW-1133">Transmembrane helix</keyword>
<dbReference type="PROSITE" id="PS50943">
    <property type="entry name" value="HTH_CROC1"/>
    <property type="match status" value="1"/>
</dbReference>
<protein>
    <submittedName>
        <fullName evidence="4">DNA-binding helix-turn-helix protein</fullName>
    </submittedName>
</protein>
<gene>
    <name evidence="4" type="ORF">ROSINTL182_05860</name>
</gene>
<reference evidence="4 5" key="1">
    <citation type="submission" date="2009-08" db="EMBL/GenBank/DDBJ databases">
        <authorList>
            <person name="Weinstock G."/>
            <person name="Sodergren E."/>
            <person name="Clifton S."/>
            <person name="Fulton L."/>
            <person name="Fulton B."/>
            <person name="Courtney L."/>
            <person name="Fronick C."/>
            <person name="Harrison M."/>
            <person name="Strong C."/>
            <person name="Farmer C."/>
            <person name="Delahaunty K."/>
            <person name="Markovic C."/>
            <person name="Hall O."/>
            <person name="Minx P."/>
            <person name="Tomlinson C."/>
            <person name="Mitreva M."/>
            <person name="Nelson J."/>
            <person name="Hou S."/>
            <person name="Wollam A."/>
            <person name="Pepin K.H."/>
            <person name="Johnson M."/>
            <person name="Bhonagiri V."/>
            <person name="Nash W.E."/>
            <person name="Warren W."/>
            <person name="Chinwalla A."/>
            <person name="Mardis E.R."/>
            <person name="Wilson R.K."/>
        </authorList>
    </citation>
    <scope>NUCLEOTIDE SEQUENCE [LARGE SCALE GENOMIC DNA]</scope>
    <source>
        <strain evidence="4 5">L1-82</strain>
    </source>
</reference>
<dbReference type="Proteomes" id="UP000004828">
    <property type="component" value="Unassembled WGS sequence"/>
</dbReference>
<dbReference type="InterPro" id="IPR010982">
    <property type="entry name" value="Lambda_DNA-bd_dom_sf"/>
</dbReference>
<feature type="transmembrane region" description="Helical" evidence="2">
    <location>
        <begin position="107"/>
        <end position="129"/>
    </location>
</feature>
<sequence length="187" mass="21247">MFILFKIALKGGHKMEIGNKINQLRKLSGMTQEQLAEKLNVSRQTISKWESDSTSPDLESIVKISRIFHVSLDDLLKEGEAGVANKTDEQITLEDLMKINLHNRKMTLLLISGLIFIMVSILNFAYVIALQSTTLSTQYMLYRYIVTGQYENAPIDYMRLMIPSIIAAAIGVILFISYTIERRKKGD</sequence>
<dbReference type="CDD" id="cd00093">
    <property type="entry name" value="HTH_XRE"/>
    <property type="match status" value="1"/>
</dbReference>
<dbReference type="AlphaFoldDB" id="C7G7I6"/>
<dbReference type="SUPFAM" id="SSF47413">
    <property type="entry name" value="lambda repressor-like DNA-binding domains"/>
    <property type="match status" value="1"/>
</dbReference>
<accession>C7G7I6</accession>
<evidence type="ECO:0000259" key="3">
    <source>
        <dbReference type="PROSITE" id="PS50943"/>
    </source>
</evidence>
<keyword evidence="1 4" id="KW-0238">DNA-binding</keyword>
<keyword evidence="2" id="KW-0812">Transmembrane</keyword>
<feature type="domain" description="HTH cro/C1-type" evidence="3">
    <location>
        <begin position="21"/>
        <end position="75"/>
    </location>
</feature>
<dbReference type="Gene3D" id="1.10.260.40">
    <property type="entry name" value="lambda repressor-like DNA-binding domains"/>
    <property type="match status" value="1"/>
</dbReference>
<evidence type="ECO:0000313" key="5">
    <source>
        <dbReference type="Proteomes" id="UP000004828"/>
    </source>
</evidence>
<dbReference type="SMART" id="SM00530">
    <property type="entry name" value="HTH_XRE"/>
    <property type="match status" value="1"/>
</dbReference>
<feature type="transmembrane region" description="Helical" evidence="2">
    <location>
        <begin position="160"/>
        <end position="180"/>
    </location>
</feature>
<dbReference type="HOGENOM" id="CLU_066192_2_4_9"/>
<evidence type="ECO:0000256" key="2">
    <source>
        <dbReference type="SAM" id="Phobius"/>
    </source>
</evidence>
<evidence type="ECO:0000313" key="4">
    <source>
        <dbReference type="EMBL" id="EEV02219.1"/>
    </source>
</evidence>
<organism evidence="4 5">
    <name type="scientific">Roseburia intestinalis L1-82</name>
    <dbReference type="NCBI Taxonomy" id="536231"/>
    <lineage>
        <taxon>Bacteria</taxon>
        <taxon>Bacillati</taxon>
        <taxon>Bacillota</taxon>
        <taxon>Clostridia</taxon>
        <taxon>Lachnospirales</taxon>
        <taxon>Lachnospiraceae</taxon>
        <taxon>Roseburia</taxon>
    </lineage>
</organism>
<dbReference type="Pfam" id="PF01381">
    <property type="entry name" value="HTH_3"/>
    <property type="match status" value="1"/>
</dbReference>
<comment type="caution">
    <text evidence="4">The sequence shown here is derived from an EMBL/GenBank/DDBJ whole genome shotgun (WGS) entry which is preliminary data.</text>
</comment>
<dbReference type="PANTHER" id="PTHR46558">
    <property type="entry name" value="TRACRIPTIONAL REGULATORY PROTEIN-RELATED-RELATED"/>
    <property type="match status" value="1"/>
</dbReference>
<dbReference type="InterPro" id="IPR001387">
    <property type="entry name" value="Cro/C1-type_HTH"/>
</dbReference>
<evidence type="ECO:0000256" key="1">
    <source>
        <dbReference type="ARBA" id="ARBA00023125"/>
    </source>
</evidence>
<proteinExistence type="predicted"/>
<dbReference type="EMBL" id="ABYJ02000042">
    <property type="protein sequence ID" value="EEV02219.1"/>
    <property type="molecule type" value="Genomic_DNA"/>
</dbReference>
<dbReference type="GO" id="GO:0003677">
    <property type="term" value="F:DNA binding"/>
    <property type="evidence" value="ECO:0007669"/>
    <property type="project" value="UniProtKB-KW"/>
</dbReference>
<name>C7G7I6_9FIRM</name>
<dbReference type="PANTHER" id="PTHR46558:SF4">
    <property type="entry name" value="DNA-BIDING PHAGE PROTEIN"/>
    <property type="match status" value="1"/>
</dbReference>
<keyword evidence="2" id="KW-0472">Membrane</keyword>